<dbReference type="InterPro" id="IPR020449">
    <property type="entry name" value="Tscrpt_reg_AraC-type_HTH"/>
</dbReference>
<dbReference type="PRINTS" id="PR00032">
    <property type="entry name" value="HTHARAC"/>
</dbReference>
<reference evidence="7 8" key="1">
    <citation type="submission" date="2019-05" db="EMBL/GenBank/DDBJ databases">
        <authorList>
            <person name="Narsing Rao M.P."/>
            <person name="Li W.J."/>
        </authorList>
    </citation>
    <scope>NUCLEOTIDE SEQUENCE [LARGE SCALE GENOMIC DNA]</scope>
    <source>
        <strain evidence="7 8">SYSU_K30003</strain>
    </source>
</reference>
<dbReference type="PROSITE" id="PS01124">
    <property type="entry name" value="HTH_ARAC_FAMILY_2"/>
    <property type="match status" value="1"/>
</dbReference>
<dbReference type="OrthoDB" id="9803764at2"/>
<dbReference type="InterPro" id="IPR018062">
    <property type="entry name" value="HTH_AraC-typ_CS"/>
</dbReference>
<evidence type="ECO:0000256" key="2">
    <source>
        <dbReference type="ARBA" id="ARBA00023015"/>
    </source>
</evidence>
<dbReference type="InterPro" id="IPR037923">
    <property type="entry name" value="HTH-like"/>
</dbReference>
<keyword evidence="2" id="KW-0805">Transcription regulation</keyword>
<dbReference type="Gene3D" id="1.10.10.60">
    <property type="entry name" value="Homeodomain-like"/>
    <property type="match status" value="2"/>
</dbReference>
<evidence type="ECO:0000256" key="5">
    <source>
        <dbReference type="ARBA" id="ARBA00023163"/>
    </source>
</evidence>
<keyword evidence="1" id="KW-0963">Cytoplasm</keyword>
<evidence type="ECO:0000256" key="4">
    <source>
        <dbReference type="ARBA" id="ARBA00023159"/>
    </source>
</evidence>
<evidence type="ECO:0000313" key="7">
    <source>
        <dbReference type="EMBL" id="TLS49191.1"/>
    </source>
</evidence>
<accession>A0A5R9G099</accession>
<dbReference type="AlphaFoldDB" id="A0A5R9G099"/>
<dbReference type="PANTHER" id="PTHR46796:SF13">
    <property type="entry name" value="HTH-TYPE TRANSCRIPTIONAL ACTIVATOR RHAS"/>
    <property type="match status" value="1"/>
</dbReference>
<dbReference type="InterPro" id="IPR009057">
    <property type="entry name" value="Homeodomain-like_sf"/>
</dbReference>
<dbReference type="SUPFAM" id="SSF46689">
    <property type="entry name" value="Homeodomain-like"/>
    <property type="match status" value="2"/>
</dbReference>
<feature type="domain" description="HTH araC/xylS-type" evidence="6">
    <location>
        <begin position="178"/>
        <end position="276"/>
    </location>
</feature>
<keyword evidence="8" id="KW-1185">Reference proteome</keyword>
<dbReference type="GO" id="GO:0003700">
    <property type="term" value="F:DNA-binding transcription factor activity"/>
    <property type="evidence" value="ECO:0007669"/>
    <property type="project" value="InterPro"/>
</dbReference>
<keyword evidence="3" id="KW-0238">DNA-binding</keyword>
<protein>
    <submittedName>
        <fullName evidence="7">AraC family transcriptional regulator</fullName>
    </submittedName>
</protein>
<comment type="caution">
    <text evidence="7">The sequence shown here is derived from an EMBL/GenBank/DDBJ whole genome shotgun (WGS) entry which is preliminary data.</text>
</comment>
<organism evidence="7 8">
    <name type="scientific">Paenibacillus antri</name>
    <dbReference type="NCBI Taxonomy" id="2582848"/>
    <lineage>
        <taxon>Bacteria</taxon>
        <taxon>Bacillati</taxon>
        <taxon>Bacillota</taxon>
        <taxon>Bacilli</taxon>
        <taxon>Bacillales</taxon>
        <taxon>Paenibacillaceae</taxon>
        <taxon>Paenibacillus</taxon>
    </lineage>
</organism>
<dbReference type="SUPFAM" id="SSF51215">
    <property type="entry name" value="Regulatory protein AraC"/>
    <property type="match status" value="1"/>
</dbReference>
<dbReference type="InterPro" id="IPR018060">
    <property type="entry name" value="HTH_AraC"/>
</dbReference>
<dbReference type="RefSeq" id="WP_138197389.1">
    <property type="nucleotide sequence ID" value="NZ_VCIW01000023.1"/>
</dbReference>
<dbReference type="Pfam" id="PF02311">
    <property type="entry name" value="AraC_binding"/>
    <property type="match status" value="1"/>
</dbReference>
<name>A0A5R9G099_9BACL</name>
<dbReference type="Gene3D" id="2.60.120.10">
    <property type="entry name" value="Jelly Rolls"/>
    <property type="match status" value="1"/>
</dbReference>
<dbReference type="SMART" id="SM00342">
    <property type="entry name" value="HTH_ARAC"/>
    <property type="match status" value="1"/>
</dbReference>
<dbReference type="InterPro" id="IPR014710">
    <property type="entry name" value="RmlC-like_jellyroll"/>
</dbReference>
<sequence>MFILTRICCEEPFPLSGVRAVATAPNWGKARCEIGWDWSPAPLSDYDLWYVCSGRGELRLGDRVYSLRKGACFLLHPQDRPQAVQNPDDRLTVVFIHFRLEPVLPEGEEPLPERAVYLKETYEFEWLLHRMLDCLYQPRQWGKDEFDGLMKLALLALLRASRDRTEASPSRKEESAVRRVVQYIRENAGQRLTREELARQAALSPEYLSRVFKASVGVSLKEYITQARLERAVVLLAETSMNVSQVSDSVGYSSVFQFSKQFKRRYGVPPSSFMRGAFQAQPHS</sequence>
<evidence type="ECO:0000256" key="1">
    <source>
        <dbReference type="ARBA" id="ARBA00022490"/>
    </source>
</evidence>
<dbReference type="InterPro" id="IPR003313">
    <property type="entry name" value="AraC-bd"/>
</dbReference>
<keyword evidence="4" id="KW-0010">Activator</keyword>
<proteinExistence type="predicted"/>
<dbReference type="InterPro" id="IPR050204">
    <property type="entry name" value="AraC_XylS_family_regulators"/>
</dbReference>
<evidence type="ECO:0000259" key="6">
    <source>
        <dbReference type="PROSITE" id="PS01124"/>
    </source>
</evidence>
<dbReference type="Pfam" id="PF12833">
    <property type="entry name" value="HTH_18"/>
    <property type="match status" value="1"/>
</dbReference>
<evidence type="ECO:0000256" key="3">
    <source>
        <dbReference type="ARBA" id="ARBA00023125"/>
    </source>
</evidence>
<dbReference type="PANTHER" id="PTHR46796">
    <property type="entry name" value="HTH-TYPE TRANSCRIPTIONAL ACTIVATOR RHAS-RELATED"/>
    <property type="match status" value="1"/>
</dbReference>
<gene>
    <name evidence="7" type="ORF">FE782_26540</name>
</gene>
<dbReference type="GO" id="GO:0043565">
    <property type="term" value="F:sequence-specific DNA binding"/>
    <property type="evidence" value="ECO:0007669"/>
    <property type="project" value="InterPro"/>
</dbReference>
<dbReference type="Proteomes" id="UP000309676">
    <property type="component" value="Unassembled WGS sequence"/>
</dbReference>
<dbReference type="PROSITE" id="PS00041">
    <property type="entry name" value="HTH_ARAC_FAMILY_1"/>
    <property type="match status" value="1"/>
</dbReference>
<dbReference type="EMBL" id="VCIW01000023">
    <property type="protein sequence ID" value="TLS49191.1"/>
    <property type="molecule type" value="Genomic_DNA"/>
</dbReference>
<evidence type="ECO:0000313" key="8">
    <source>
        <dbReference type="Proteomes" id="UP000309676"/>
    </source>
</evidence>
<keyword evidence="5" id="KW-0804">Transcription</keyword>